<protein>
    <submittedName>
        <fullName evidence="2">VOC family protein</fullName>
    </submittedName>
</protein>
<evidence type="ECO:0000313" key="2">
    <source>
        <dbReference type="EMBL" id="QIN81458.1"/>
    </source>
</evidence>
<sequence>MTGYLEDRNRGQSVLTRLDHLVILVQDLDRATEDYERLGFRVIPGGEHADGLTRNALVPFGDGTYLELVAFIDPEDDQDNVWGWREFLPHEGLIDYCAASDGLPEDVRRLRDLGFEVDGPHEGGRRLPDGRKILWRSASFAQGERVLPFMIEDLTPRETRVPTGPDTSHPNGATGIRRLEIAASDAQEATKNLAALAAVEPEHLKLGACELFPVDMCTEQGPGPVAVELSTAPSENIGALDRSLAHGVRFTLSPEADS</sequence>
<dbReference type="KEGG" id="rub:GBA63_01560"/>
<dbReference type="SUPFAM" id="SSF54593">
    <property type="entry name" value="Glyoxalase/Bleomycin resistance protein/Dihydroxybiphenyl dioxygenase"/>
    <property type="match status" value="1"/>
</dbReference>
<dbReference type="EMBL" id="CP045119">
    <property type="protein sequence ID" value="QIN81458.1"/>
    <property type="molecule type" value="Genomic_DNA"/>
</dbReference>
<dbReference type="Gene3D" id="3.10.180.10">
    <property type="entry name" value="2,3-Dihydroxybiphenyl 1,2-Dioxygenase, domain 1"/>
    <property type="match status" value="1"/>
</dbReference>
<organism evidence="2 3">
    <name type="scientific">Rubrobacter tropicus</name>
    <dbReference type="NCBI Taxonomy" id="2653851"/>
    <lineage>
        <taxon>Bacteria</taxon>
        <taxon>Bacillati</taxon>
        <taxon>Actinomycetota</taxon>
        <taxon>Rubrobacteria</taxon>
        <taxon>Rubrobacterales</taxon>
        <taxon>Rubrobacteraceae</taxon>
        <taxon>Rubrobacter</taxon>
    </lineage>
</organism>
<dbReference type="PANTHER" id="PTHR40265">
    <property type="entry name" value="BLL2707 PROTEIN"/>
    <property type="match status" value="1"/>
</dbReference>
<keyword evidence="3" id="KW-1185">Reference proteome</keyword>
<proteinExistence type="predicted"/>
<dbReference type="InterPro" id="IPR029068">
    <property type="entry name" value="Glyas_Bleomycin-R_OHBP_Dase"/>
</dbReference>
<dbReference type="AlphaFoldDB" id="A0A6G8Q4U3"/>
<dbReference type="Proteomes" id="UP000501452">
    <property type="component" value="Chromosome"/>
</dbReference>
<evidence type="ECO:0000259" key="1">
    <source>
        <dbReference type="Pfam" id="PF13468"/>
    </source>
</evidence>
<feature type="domain" description="Glyoxalase-like" evidence="1">
    <location>
        <begin position="18"/>
        <end position="196"/>
    </location>
</feature>
<evidence type="ECO:0000313" key="3">
    <source>
        <dbReference type="Proteomes" id="UP000501452"/>
    </source>
</evidence>
<gene>
    <name evidence="2" type="ORF">GBA63_01560</name>
</gene>
<dbReference type="InterPro" id="IPR025870">
    <property type="entry name" value="Glyoxalase-like_dom"/>
</dbReference>
<accession>A0A6G8Q4U3</accession>
<name>A0A6G8Q4U3_9ACTN</name>
<reference evidence="2 3" key="1">
    <citation type="submission" date="2019-10" db="EMBL/GenBank/DDBJ databases">
        <title>Rubrobacter sp nov SCSIO 52090 isolated from a deep-sea sediment in the South China Sea.</title>
        <authorList>
            <person name="Chen R.W."/>
        </authorList>
    </citation>
    <scope>NUCLEOTIDE SEQUENCE [LARGE SCALE GENOMIC DNA]</scope>
    <source>
        <strain evidence="2 3">SCSIO 52909</strain>
    </source>
</reference>
<dbReference type="Pfam" id="PF13468">
    <property type="entry name" value="Glyoxalase_3"/>
    <property type="match status" value="1"/>
</dbReference>
<dbReference type="PANTHER" id="PTHR40265:SF1">
    <property type="entry name" value="GLYOXALASE-LIKE DOMAIN-CONTAINING PROTEIN"/>
    <property type="match status" value="1"/>
</dbReference>